<feature type="region of interest" description="Disordered" evidence="1">
    <location>
        <begin position="1"/>
        <end position="64"/>
    </location>
</feature>
<feature type="non-terminal residue" evidence="2">
    <location>
        <position position="1"/>
    </location>
</feature>
<accession>A0A1A7XYY7</accession>
<dbReference type="AlphaFoldDB" id="A0A1A7XYY7"/>
<proteinExistence type="predicted"/>
<sequence length="64" mass="7278">DFSSVRTSRRRSTRKSCRTLHPDQRLTSSDSALRWSCSPWQEHLPTSDAANQQSGHQSSTMKTT</sequence>
<evidence type="ECO:0000256" key="1">
    <source>
        <dbReference type="SAM" id="MobiDB-lite"/>
    </source>
</evidence>
<name>A0A1A7XYY7_9TELE</name>
<reference evidence="2" key="1">
    <citation type="submission" date="2016-05" db="EMBL/GenBank/DDBJ databases">
        <authorList>
            <person name="Lavstsen T."/>
            <person name="Jespersen J.S."/>
        </authorList>
    </citation>
    <scope>NUCLEOTIDE SEQUENCE</scope>
    <source>
        <tissue evidence="2">Brain</tissue>
    </source>
</reference>
<feature type="compositionally biased region" description="Basic residues" evidence="1">
    <location>
        <begin position="7"/>
        <end position="18"/>
    </location>
</feature>
<protein>
    <submittedName>
        <fullName evidence="2">Uncharacterized protein</fullName>
    </submittedName>
</protein>
<feature type="compositionally biased region" description="Polar residues" evidence="1">
    <location>
        <begin position="48"/>
        <end position="64"/>
    </location>
</feature>
<organism evidence="2">
    <name type="scientific">Iconisemion striatum</name>
    <dbReference type="NCBI Taxonomy" id="60296"/>
    <lineage>
        <taxon>Eukaryota</taxon>
        <taxon>Metazoa</taxon>
        <taxon>Chordata</taxon>
        <taxon>Craniata</taxon>
        <taxon>Vertebrata</taxon>
        <taxon>Euteleostomi</taxon>
        <taxon>Actinopterygii</taxon>
        <taxon>Neopterygii</taxon>
        <taxon>Teleostei</taxon>
        <taxon>Neoteleostei</taxon>
        <taxon>Acanthomorphata</taxon>
        <taxon>Ovalentaria</taxon>
        <taxon>Atherinomorphae</taxon>
        <taxon>Cyprinodontiformes</taxon>
        <taxon>Nothobranchiidae</taxon>
        <taxon>Iconisemion</taxon>
    </lineage>
</organism>
<reference evidence="2" key="2">
    <citation type="submission" date="2016-06" db="EMBL/GenBank/DDBJ databases">
        <title>The genome of a short-lived fish provides insights into sex chromosome evolution and the genetic control of aging.</title>
        <authorList>
            <person name="Reichwald K."/>
            <person name="Felder M."/>
            <person name="Petzold A."/>
            <person name="Koch P."/>
            <person name="Groth M."/>
            <person name="Platzer M."/>
        </authorList>
    </citation>
    <scope>NUCLEOTIDE SEQUENCE</scope>
    <source>
        <tissue evidence="2">Brain</tissue>
    </source>
</reference>
<evidence type="ECO:0000313" key="2">
    <source>
        <dbReference type="EMBL" id="SBP22975.1"/>
    </source>
</evidence>
<gene>
    <name evidence="2" type="primary">Nfu_g_1_003507</name>
</gene>
<dbReference type="EMBL" id="HADX01000743">
    <property type="protein sequence ID" value="SBP22975.1"/>
    <property type="molecule type" value="Transcribed_RNA"/>
</dbReference>